<gene>
    <name evidence="2" type="ORF">V8201_15720</name>
</gene>
<organism evidence="2 3">
    <name type="scientific">Sphingomonas kyungheensis</name>
    <dbReference type="NCBI Taxonomy" id="1069987"/>
    <lineage>
        <taxon>Bacteria</taxon>
        <taxon>Pseudomonadati</taxon>
        <taxon>Pseudomonadota</taxon>
        <taxon>Alphaproteobacteria</taxon>
        <taxon>Sphingomonadales</taxon>
        <taxon>Sphingomonadaceae</taxon>
        <taxon>Sphingomonas</taxon>
    </lineage>
</organism>
<feature type="transmembrane region" description="Helical" evidence="1">
    <location>
        <begin position="137"/>
        <end position="157"/>
    </location>
</feature>
<evidence type="ECO:0000313" key="2">
    <source>
        <dbReference type="EMBL" id="MEI5688541.1"/>
    </source>
</evidence>
<feature type="transmembrane region" description="Helical" evidence="1">
    <location>
        <begin position="12"/>
        <end position="34"/>
    </location>
</feature>
<reference evidence="2 3" key="1">
    <citation type="journal article" date="2013" name="Int. J. Syst. Evol. Microbiol.">
        <title>Sphingomonas kyungheensis sp. nov., a bacterium with ginsenoside-converting activity isolated from soil of a ginseng field.</title>
        <authorList>
            <person name="Son H.M."/>
            <person name="Yang J.E."/>
            <person name="Park Y."/>
            <person name="Han C.K."/>
            <person name="Kim S.G."/>
            <person name="Kook M."/>
            <person name="Yi T.H."/>
        </authorList>
    </citation>
    <scope>NUCLEOTIDE SEQUENCE [LARGE SCALE GENOMIC DNA]</scope>
    <source>
        <strain evidence="2 3">LMG 26582</strain>
    </source>
</reference>
<evidence type="ECO:0000313" key="3">
    <source>
        <dbReference type="Proteomes" id="UP001367771"/>
    </source>
</evidence>
<feature type="transmembrane region" description="Helical" evidence="1">
    <location>
        <begin position="54"/>
        <end position="75"/>
    </location>
</feature>
<dbReference type="EMBL" id="JBBBDM010000010">
    <property type="protein sequence ID" value="MEI5688541.1"/>
    <property type="molecule type" value="Genomic_DNA"/>
</dbReference>
<sequence length="171" mass="18058">MRDRGLTVARGVLRVGNGINWLLGIATLAALLVSFPLGDRLAAHLVAKYPHGDIAGTIAVVRVIGLLAIVAAVAAHQIFTRLLAIVATVDAGDPFIIDNAARLRRIGWALLSLQMLNLAAGAIIVLLDRMGVDHPTWAPGLTGWIAVVMVFALARVFQVGAAMRDDLAMTV</sequence>
<keyword evidence="3" id="KW-1185">Reference proteome</keyword>
<keyword evidence="1" id="KW-0472">Membrane</keyword>
<dbReference type="Proteomes" id="UP001367771">
    <property type="component" value="Unassembled WGS sequence"/>
</dbReference>
<protein>
    <submittedName>
        <fullName evidence="2">DUF2975 domain-containing protein</fullName>
    </submittedName>
</protein>
<dbReference type="RefSeq" id="WP_336545888.1">
    <property type="nucleotide sequence ID" value="NZ_JBBBDM010000010.1"/>
</dbReference>
<keyword evidence="1" id="KW-1133">Transmembrane helix</keyword>
<evidence type="ECO:0000256" key="1">
    <source>
        <dbReference type="SAM" id="Phobius"/>
    </source>
</evidence>
<keyword evidence="1" id="KW-0812">Transmembrane</keyword>
<feature type="transmembrane region" description="Helical" evidence="1">
    <location>
        <begin position="106"/>
        <end position="125"/>
    </location>
</feature>
<comment type="caution">
    <text evidence="2">The sequence shown here is derived from an EMBL/GenBank/DDBJ whole genome shotgun (WGS) entry which is preliminary data.</text>
</comment>
<name>A0ABU8H640_9SPHN</name>
<proteinExistence type="predicted"/>
<accession>A0ABU8H640</accession>